<dbReference type="InterPro" id="IPR006212">
    <property type="entry name" value="Furin_repeat"/>
</dbReference>
<sequence>MCLNFNFNIKSIFSICTPISTTECEVENCATCVAGDKTTCQTCSPNYETLDSGKTCTPVSTTECPPKYYNRNGTCIYCEYEINPNPRPGEPVCPIPCSIHIPNCLTCPLVQNVYYCTACANVCANCSSRGTNVCIACDETRFFNPVPIEIGGIYR</sequence>
<dbReference type="Proteomes" id="UP001470230">
    <property type="component" value="Unassembled WGS sequence"/>
</dbReference>
<name>A0ABR2HER6_9EUKA</name>
<keyword evidence="2" id="KW-1185">Reference proteome</keyword>
<organism evidence="1 2">
    <name type="scientific">Tritrichomonas musculus</name>
    <dbReference type="NCBI Taxonomy" id="1915356"/>
    <lineage>
        <taxon>Eukaryota</taxon>
        <taxon>Metamonada</taxon>
        <taxon>Parabasalia</taxon>
        <taxon>Tritrichomonadida</taxon>
        <taxon>Tritrichomonadidae</taxon>
        <taxon>Tritrichomonas</taxon>
    </lineage>
</organism>
<evidence type="ECO:0000313" key="1">
    <source>
        <dbReference type="EMBL" id="KAK8845932.1"/>
    </source>
</evidence>
<proteinExistence type="predicted"/>
<reference evidence="1 2" key="1">
    <citation type="submission" date="2024-04" db="EMBL/GenBank/DDBJ databases">
        <title>Tritrichomonas musculus Genome.</title>
        <authorList>
            <person name="Alves-Ferreira E."/>
            <person name="Grigg M."/>
            <person name="Lorenzi H."/>
            <person name="Galac M."/>
        </authorList>
    </citation>
    <scope>NUCLEOTIDE SEQUENCE [LARGE SCALE GENOMIC DNA]</scope>
    <source>
        <strain evidence="1 2">EAF2021</strain>
    </source>
</reference>
<gene>
    <name evidence="1" type="ORF">M9Y10_020867</name>
</gene>
<comment type="caution">
    <text evidence="1">The sequence shown here is derived from an EMBL/GenBank/DDBJ whole genome shotgun (WGS) entry which is preliminary data.</text>
</comment>
<evidence type="ECO:0000313" key="2">
    <source>
        <dbReference type="Proteomes" id="UP001470230"/>
    </source>
</evidence>
<accession>A0ABR2HER6</accession>
<protein>
    <submittedName>
        <fullName evidence="1">Uncharacterized protein</fullName>
    </submittedName>
</protein>
<dbReference type="EMBL" id="JAPFFF010000030">
    <property type="protein sequence ID" value="KAK8845932.1"/>
    <property type="molecule type" value="Genomic_DNA"/>
</dbReference>
<dbReference type="SMART" id="SM00261">
    <property type="entry name" value="FU"/>
    <property type="match status" value="2"/>
</dbReference>